<dbReference type="SUPFAM" id="SSF52172">
    <property type="entry name" value="CheY-like"/>
    <property type="match status" value="1"/>
</dbReference>
<evidence type="ECO:0000256" key="2">
    <source>
        <dbReference type="ARBA" id="ARBA00023012"/>
    </source>
</evidence>
<dbReference type="SMART" id="SM00448">
    <property type="entry name" value="REC"/>
    <property type="match status" value="1"/>
</dbReference>
<keyword evidence="2" id="KW-0902">Two-component regulatory system</keyword>
<keyword evidence="1" id="KW-0597">Phosphoprotein</keyword>
<name>A0A3B1DHH9_9ZZZZ</name>
<accession>A0A3B1DHH9</accession>
<dbReference type="EMBL" id="UOGK01000045">
    <property type="protein sequence ID" value="VAX36233.1"/>
    <property type="molecule type" value="Genomic_DNA"/>
</dbReference>
<dbReference type="PANTHER" id="PTHR44591:SF14">
    <property type="entry name" value="PROTEIN PILG"/>
    <property type="match status" value="1"/>
</dbReference>
<evidence type="ECO:0000313" key="4">
    <source>
        <dbReference type="EMBL" id="VAX36233.1"/>
    </source>
</evidence>
<protein>
    <recommendedName>
        <fullName evidence="3">Response regulatory domain-containing protein</fullName>
    </recommendedName>
</protein>
<dbReference type="CDD" id="cd00156">
    <property type="entry name" value="REC"/>
    <property type="match status" value="1"/>
</dbReference>
<dbReference type="PANTHER" id="PTHR44591">
    <property type="entry name" value="STRESS RESPONSE REGULATOR PROTEIN 1"/>
    <property type="match status" value="1"/>
</dbReference>
<evidence type="ECO:0000259" key="3">
    <source>
        <dbReference type="PROSITE" id="PS50110"/>
    </source>
</evidence>
<dbReference type="Pfam" id="PF00072">
    <property type="entry name" value="Response_reg"/>
    <property type="match status" value="1"/>
</dbReference>
<dbReference type="GO" id="GO:0000160">
    <property type="term" value="P:phosphorelay signal transduction system"/>
    <property type="evidence" value="ECO:0007669"/>
    <property type="project" value="UniProtKB-KW"/>
</dbReference>
<sequence>MTDDTGRLDGVRVLIVDDDEDVLESMEAAFKAEGARTQSVTDGNSAVDVCHEDPPPDIVILDMMLPGRSGFLALEKIKGKEDSPIVIMVTANEGKRHQEYAKSLGVDNYLLKPIPLGKLLDEAIALLDARDEEDED</sequence>
<proteinExistence type="predicted"/>
<evidence type="ECO:0000256" key="1">
    <source>
        <dbReference type="ARBA" id="ARBA00022553"/>
    </source>
</evidence>
<dbReference type="InterPro" id="IPR011006">
    <property type="entry name" value="CheY-like_superfamily"/>
</dbReference>
<dbReference type="InterPro" id="IPR050595">
    <property type="entry name" value="Bact_response_regulator"/>
</dbReference>
<gene>
    <name evidence="4" type="ORF">MNBD_PLANCTO03-777</name>
</gene>
<reference evidence="4" key="1">
    <citation type="submission" date="2018-06" db="EMBL/GenBank/DDBJ databases">
        <authorList>
            <person name="Zhirakovskaya E."/>
        </authorList>
    </citation>
    <scope>NUCLEOTIDE SEQUENCE</scope>
</reference>
<feature type="domain" description="Response regulatory" evidence="3">
    <location>
        <begin position="12"/>
        <end position="127"/>
    </location>
</feature>
<dbReference type="AlphaFoldDB" id="A0A3B1DHH9"/>
<dbReference type="Gene3D" id="3.40.50.2300">
    <property type="match status" value="1"/>
</dbReference>
<dbReference type="PROSITE" id="PS50110">
    <property type="entry name" value="RESPONSE_REGULATORY"/>
    <property type="match status" value="1"/>
</dbReference>
<organism evidence="4">
    <name type="scientific">hydrothermal vent metagenome</name>
    <dbReference type="NCBI Taxonomy" id="652676"/>
    <lineage>
        <taxon>unclassified sequences</taxon>
        <taxon>metagenomes</taxon>
        <taxon>ecological metagenomes</taxon>
    </lineage>
</organism>
<dbReference type="InterPro" id="IPR001789">
    <property type="entry name" value="Sig_transdc_resp-reg_receiver"/>
</dbReference>